<keyword evidence="2" id="KW-0472">Membrane</keyword>
<dbReference type="OrthoDB" id="4153178at2759"/>
<feature type="compositionally biased region" description="Low complexity" evidence="1">
    <location>
        <begin position="218"/>
        <end position="232"/>
    </location>
</feature>
<feature type="compositionally biased region" description="Polar residues" evidence="1">
    <location>
        <begin position="301"/>
        <end position="313"/>
    </location>
</feature>
<feature type="region of interest" description="Disordered" evidence="1">
    <location>
        <begin position="1"/>
        <end position="313"/>
    </location>
</feature>
<dbReference type="EMBL" id="KQ964247">
    <property type="protein sequence ID" value="KXJ94572.1"/>
    <property type="molecule type" value="Genomic_DNA"/>
</dbReference>
<evidence type="ECO:0000256" key="1">
    <source>
        <dbReference type="SAM" id="MobiDB-lite"/>
    </source>
</evidence>
<feature type="compositionally biased region" description="Low complexity" evidence="1">
    <location>
        <begin position="112"/>
        <end position="151"/>
    </location>
</feature>
<evidence type="ECO:0000313" key="3">
    <source>
        <dbReference type="EMBL" id="KXJ94572.1"/>
    </source>
</evidence>
<dbReference type="STRING" id="196109.A0A136JBP7"/>
<feature type="compositionally biased region" description="Low complexity" evidence="1">
    <location>
        <begin position="15"/>
        <end position="27"/>
    </location>
</feature>
<organism evidence="3 4">
    <name type="scientific">Microdochium bolleyi</name>
    <dbReference type="NCBI Taxonomy" id="196109"/>
    <lineage>
        <taxon>Eukaryota</taxon>
        <taxon>Fungi</taxon>
        <taxon>Dikarya</taxon>
        <taxon>Ascomycota</taxon>
        <taxon>Pezizomycotina</taxon>
        <taxon>Sordariomycetes</taxon>
        <taxon>Xylariomycetidae</taxon>
        <taxon>Xylariales</taxon>
        <taxon>Microdochiaceae</taxon>
        <taxon>Microdochium</taxon>
    </lineage>
</organism>
<reference evidence="4" key="1">
    <citation type="submission" date="2016-02" db="EMBL/GenBank/DDBJ databases">
        <title>Draft genome sequence of Microdochium bolleyi, a fungal endophyte of beachgrass.</title>
        <authorList>
            <consortium name="DOE Joint Genome Institute"/>
            <person name="David A.S."/>
            <person name="May G."/>
            <person name="Haridas S."/>
            <person name="Lim J."/>
            <person name="Wang M."/>
            <person name="Labutti K."/>
            <person name="Lipzen A."/>
            <person name="Barry K."/>
            <person name="Grigoriev I.V."/>
        </authorList>
    </citation>
    <scope>NUCLEOTIDE SEQUENCE [LARGE SCALE GENOMIC DNA]</scope>
    <source>
        <strain evidence="4">J235TASD1</strain>
    </source>
</reference>
<evidence type="ECO:0000313" key="4">
    <source>
        <dbReference type="Proteomes" id="UP000070501"/>
    </source>
</evidence>
<dbReference type="Proteomes" id="UP000070501">
    <property type="component" value="Unassembled WGS sequence"/>
</dbReference>
<keyword evidence="4" id="KW-1185">Reference proteome</keyword>
<feature type="compositionally biased region" description="Polar residues" evidence="1">
    <location>
        <begin position="705"/>
        <end position="715"/>
    </location>
</feature>
<feature type="compositionally biased region" description="Basic and acidic residues" evidence="1">
    <location>
        <begin position="267"/>
        <end position="277"/>
    </location>
</feature>
<sequence length="918" mass="99405">MASSTTASQQDKSRGSSSSEASRGGIRIVPYSPPKPIEEHDEHARHAATTPTRPRFVGASDSQGPYQSSPESAASSAASSTNSLADPRTGRVSARRRLGSVSDAESTSSLLAPAPRRASHSCSRSPSVSPSPSYSHSTYDHPLSPSSSAPGRSRRSNVLEINPDKTFSVVLRPTRQSNATATTSSSITSAPLTAASLVSSHEQASLDAPHHDIPPSSPLSSVPESESPQVSPRTSIAEPSAREPDLSSPWNYRMTGGVRKVPQTPEPRSRGSERSADQSDVESPSARAAAGNDQYLAEKASFSSQGTDSSLYDNSNLQIIGQSSPVNPYYDSAVASPAPSGTNVQILGVSSPVYPSSPSRATDVLETPGSRNFVVHNAATPGSALFTPARGPSSVLETPGSKNFVVHGKGTPASQLYTPYTESAALETPGSRNFVTHGPVSRQSSVGTFPRHQPSVDSIAGFVREQYSQESLKVSPLNTRRKSSQDRLDYSRQIPREAIRPRAASYSSINSVISQDLTSLALQDQEPGSGITWTGPFGTIQYPKRMEAQPHQWSSQLSTVMSEDERSEGSRIASQFSERSGSQHSRNMLSSSMSLSADEARSLGTQSRMDLERPSPTYLPSPVIRMIRDHDEDGDGLADLEEPQHLRHKASWTRGGSYLSRRSSDRDLHSSASSRTNSISGGNIPYWARVYYGSGERKWLAAPSLRSQPSMQSISGAPDSRRGSFAASGSPEHDGLQEDIYNPRRRARDMFRRGSRSDSLQITQAPLPDVGPYRPRKKTSSIWSPHLRVDRRATLYNAWSPPSVAWSAESSMLGRRNAQIILFVLGFIFPFAWMIGAFLPLPVPKHFGETGLDNSQTELGAPVHEKFQSDQHFAYDDASYQSARWWRNLNRVMSIIGILVLGAVAALVVIGIKDRWVR</sequence>
<keyword evidence="2" id="KW-0812">Transmembrane</keyword>
<feature type="compositionally biased region" description="Basic and acidic residues" evidence="1">
    <location>
        <begin position="36"/>
        <end position="45"/>
    </location>
</feature>
<proteinExistence type="predicted"/>
<feature type="transmembrane region" description="Helical" evidence="2">
    <location>
        <begin position="820"/>
        <end position="839"/>
    </location>
</feature>
<feature type="region of interest" description="Disordered" evidence="1">
    <location>
        <begin position="429"/>
        <end position="453"/>
    </location>
</feature>
<feature type="compositionally biased region" description="Polar residues" evidence="1">
    <location>
        <begin position="551"/>
        <end position="561"/>
    </location>
</feature>
<dbReference type="AlphaFoldDB" id="A0A136JBP7"/>
<gene>
    <name evidence="3" type="ORF">Micbo1qcDRAFT_44891</name>
</gene>
<feature type="region of interest" description="Disordered" evidence="1">
    <location>
        <begin position="648"/>
        <end position="679"/>
    </location>
</feature>
<feature type="transmembrane region" description="Helical" evidence="2">
    <location>
        <begin position="892"/>
        <end position="912"/>
    </location>
</feature>
<feature type="compositionally biased region" description="Low complexity" evidence="1">
    <location>
        <begin position="68"/>
        <end position="85"/>
    </location>
</feature>
<evidence type="ECO:0008006" key="5">
    <source>
        <dbReference type="Google" id="ProtNLM"/>
    </source>
</evidence>
<feature type="compositionally biased region" description="Polar residues" evidence="1">
    <location>
        <begin position="572"/>
        <end position="587"/>
    </location>
</feature>
<protein>
    <recommendedName>
        <fullName evidence="5">Serine-rich protein</fullName>
    </recommendedName>
</protein>
<feature type="region of interest" description="Disordered" evidence="1">
    <location>
        <begin position="547"/>
        <end position="621"/>
    </location>
</feature>
<feature type="region of interest" description="Disordered" evidence="1">
    <location>
        <begin position="703"/>
        <end position="779"/>
    </location>
</feature>
<keyword evidence="2" id="KW-1133">Transmembrane helix</keyword>
<name>A0A136JBP7_9PEZI</name>
<feature type="compositionally biased region" description="Low complexity" evidence="1">
    <location>
        <begin position="179"/>
        <end position="196"/>
    </location>
</feature>
<evidence type="ECO:0000256" key="2">
    <source>
        <dbReference type="SAM" id="Phobius"/>
    </source>
</evidence>
<accession>A0A136JBP7</accession>
<dbReference type="InParanoid" id="A0A136JBP7"/>